<dbReference type="AlphaFoldDB" id="A0A9P6TFZ7"/>
<protein>
    <submittedName>
        <fullName evidence="1">Uncharacterized protein</fullName>
    </submittedName>
</protein>
<dbReference type="Proteomes" id="UP000886653">
    <property type="component" value="Unassembled WGS sequence"/>
</dbReference>
<evidence type="ECO:0000313" key="2">
    <source>
        <dbReference type="Proteomes" id="UP000886653"/>
    </source>
</evidence>
<accession>A0A9P6TFZ7</accession>
<dbReference type="EMBL" id="MU167214">
    <property type="protein sequence ID" value="KAG0151221.1"/>
    <property type="molecule type" value="Genomic_DNA"/>
</dbReference>
<reference evidence="1" key="1">
    <citation type="submission" date="2013-11" db="EMBL/GenBank/DDBJ databases">
        <title>Genome sequence of the fusiform rust pathogen reveals effectors for host alternation and coevolution with pine.</title>
        <authorList>
            <consortium name="DOE Joint Genome Institute"/>
            <person name="Smith K."/>
            <person name="Pendleton A."/>
            <person name="Kubisiak T."/>
            <person name="Anderson C."/>
            <person name="Salamov A."/>
            <person name="Aerts A."/>
            <person name="Riley R."/>
            <person name="Clum A."/>
            <person name="Lindquist E."/>
            <person name="Ence D."/>
            <person name="Campbell M."/>
            <person name="Kronenberg Z."/>
            <person name="Feau N."/>
            <person name="Dhillon B."/>
            <person name="Hamelin R."/>
            <person name="Burleigh J."/>
            <person name="Smith J."/>
            <person name="Yandell M."/>
            <person name="Nelson C."/>
            <person name="Grigoriev I."/>
            <person name="Davis J."/>
        </authorList>
    </citation>
    <scope>NUCLEOTIDE SEQUENCE</scope>
    <source>
        <strain evidence="1">G11</strain>
    </source>
</reference>
<evidence type="ECO:0000313" key="1">
    <source>
        <dbReference type="EMBL" id="KAG0151221.1"/>
    </source>
</evidence>
<sequence length="53" mass="6242">MSNAVYERHLVSRDPRNHPIGSRQVIYWSPAFRDREDIVIHTPDTKIGDTYCQ</sequence>
<comment type="caution">
    <text evidence="1">The sequence shown here is derived from an EMBL/GenBank/DDBJ whole genome shotgun (WGS) entry which is preliminary data.</text>
</comment>
<keyword evidence="2" id="KW-1185">Reference proteome</keyword>
<organism evidence="1 2">
    <name type="scientific">Cronartium quercuum f. sp. fusiforme G11</name>
    <dbReference type="NCBI Taxonomy" id="708437"/>
    <lineage>
        <taxon>Eukaryota</taxon>
        <taxon>Fungi</taxon>
        <taxon>Dikarya</taxon>
        <taxon>Basidiomycota</taxon>
        <taxon>Pucciniomycotina</taxon>
        <taxon>Pucciniomycetes</taxon>
        <taxon>Pucciniales</taxon>
        <taxon>Coleosporiaceae</taxon>
        <taxon>Cronartium</taxon>
    </lineage>
</organism>
<gene>
    <name evidence="1" type="ORF">CROQUDRAFT_87017</name>
</gene>
<proteinExistence type="predicted"/>
<name>A0A9P6TFZ7_9BASI</name>